<organism evidence="1 2">
    <name type="scientific">Pleurodeles waltl</name>
    <name type="common">Iberian ribbed newt</name>
    <dbReference type="NCBI Taxonomy" id="8319"/>
    <lineage>
        <taxon>Eukaryota</taxon>
        <taxon>Metazoa</taxon>
        <taxon>Chordata</taxon>
        <taxon>Craniata</taxon>
        <taxon>Vertebrata</taxon>
        <taxon>Euteleostomi</taxon>
        <taxon>Amphibia</taxon>
        <taxon>Batrachia</taxon>
        <taxon>Caudata</taxon>
        <taxon>Salamandroidea</taxon>
        <taxon>Salamandridae</taxon>
        <taxon>Pleurodelinae</taxon>
        <taxon>Pleurodeles</taxon>
    </lineage>
</organism>
<evidence type="ECO:0000313" key="2">
    <source>
        <dbReference type="Proteomes" id="UP001066276"/>
    </source>
</evidence>
<name>A0AAV7S6F7_PLEWA</name>
<accession>A0AAV7S6F7</accession>
<keyword evidence="2" id="KW-1185">Reference proteome</keyword>
<dbReference type="Proteomes" id="UP001066276">
    <property type="component" value="Chromosome 5"/>
</dbReference>
<proteinExistence type="predicted"/>
<comment type="caution">
    <text evidence="1">The sequence shown here is derived from an EMBL/GenBank/DDBJ whole genome shotgun (WGS) entry which is preliminary data.</text>
</comment>
<protein>
    <submittedName>
        <fullName evidence="1">Uncharacterized protein</fullName>
    </submittedName>
</protein>
<dbReference type="AlphaFoldDB" id="A0AAV7S6F7"/>
<reference evidence="1" key="1">
    <citation type="journal article" date="2022" name="bioRxiv">
        <title>Sequencing and chromosome-scale assembly of the giantPleurodeles waltlgenome.</title>
        <authorList>
            <person name="Brown T."/>
            <person name="Elewa A."/>
            <person name="Iarovenko S."/>
            <person name="Subramanian E."/>
            <person name="Araus A.J."/>
            <person name="Petzold A."/>
            <person name="Susuki M."/>
            <person name="Suzuki K.-i.T."/>
            <person name="Hayashi T."/>
            <person name="Toyoda A."/>
            <person name="Oliveira C."/>
            <person name="Osipova E."/>
            <person name="Leigh N.D."/>
            <person name="Simon A."/>
            <person name="Yun M.H."/>
        </authorList>
    </citation>
    <scope>NUCLEOTIDE SEQUENCE</scope>
    <source>
        <strain evidence="1">20211129_DDA</strain>
        <tissue evidence="1">Liver</tissue>
    </source>
</reference>
<dbReference type="EMBL" id="JANPWB010000009">
    <property type="protein sequence ID" value="KAJ1159295.1"/>
    <property type="molecule type" value="Genomic_DNA"/>
</dbReference>
<gene>
    <name evidence="1" type="ORF">NDU88_011962</name>
</gene>
<sequence>MPLQDSVCRGLEEQQTGVSEVLLGYGGLVCVWDGSEAGAVWGEAWTGGAPGRETAQRSSKILRAMPCLTRVEVRMAW</sequence>
<evidence type="ECO:0000313" key="1">
    <source>
        <dbReference type="EMBL" id="KAJ1159295.1"/>
    </source>
</evidence>